<dbReference type="Proteomes" id="UP001281410">
    <property type="component" value="Unassembled WGS sequence"/>
</dbReference>
<dbReference type="AlphaFoldDB" id="A0AAE0A0S4"/>
<organism evidence="1 2">
    <name type="scientific">Dipteronia sinensis</name>
    <dbReference type="NCBI Taxonomy" id="43782"/>
    <lineage>
        <taxon>Eukaryota</taxon>
        <taxon>Viridiplantae</taxon>
        <taxon>Streptophyta</taxon>
        <taxon>Embryophyta</taxon>
        <taxon>Tracheophyta</taxon>
        <taxon>Spermatophyta</taxon>
        <taxon>Magnoliopsida</taxon>
        <taxon>eudicotyledons</taxon>
        <taxon>Gunneridae</taxon>
        <taxon>Pentapetalae</taxon>
        <taxon>rosids</taxon>
        <taxon>malvids</taxon>
        <taxon>Sapindales</taxon>
        <taxon>Sapindaceae</taxon>
        <taxon>Hippocastanoideae</taxon>
        <taxon>Acereae</taxon>
        <taxon>Dipteronia</taxon>
    </lineage>
</organism>
<evidence type="ECO:0000313" key="1">
    <source>
        <dbReference type="EMBL" id="KAK3198630.1"/>
    </source>
</evidence>
<accession>A0AAE0A0S4</accession>
<keyword evidence="2" id="KW-1185">Reference proteome</keyword>
<gene>
    <name evidence="1" type="ORF">Dsin_022045</name>
</gene>
<protein>
    <recommendedName>
        <fullName evidence="3">Reverse transcriptase</fullName>
    </recommendedName>
</protein>
<dbReference type="EMBL" id="JANJYJ010000007">
    <property type="protein sequence ID" value="KAK3198630.1"/>
    <property type="molecule type" value="Genomic_DNA"/>
</dbReference>
<evidence type="ECO:0008006" key="3">
    <source>
        <dbReference type="Google" id="ProtNLM"/>
    </source>
</evidence>
<name>A0AAE0A0S4_9ROSI</name>
<proteinExistence type="predicted"/>
<evidence type="ECO:0000313" key="2">
    <source>
        <dbReference type="Proteomes" id="UP001281410"/>
    </source>
</evidence>
<dbReference type="PANTHER" id="PTHR33116">
    <property type="entry name" value="REVERSE TRANSCRIPTASE ZINC-BINDING DOMAIN-CONTAINING PROTEIN-RELATED-RELATED"/>
    <property type="match status" value="1"/>
</dbReference>
<comment type="caution">
    <text evidence="1">The sequence shown here is derived from an EMBL/GenBank/DDBJ whole genome shotgun (WGS) entry which is preliminary data.</text>
</comment>
<sequence>MVTFSPNVEPSIKKDIIESLEIDTINTQDRYLGLPTLVGRNKHLLFNDIKERLWKKIRGWKGSLFSFDGKEVLIKAVAQAIPPYAMSIFKLPISFCKDLTAMILKFLWGSHDGERKFSWVKWDCLCLPKQCGGLRFRDLFLFQSSFSCQSSLENLKNPEALASHILKAKYFKGFGFLDAPIGSSCFHIWRIIGWGRSLLKEGLRWTVGDGNNIRVFKDQWLPCPSTFKPITHDPAYDLRVAELLD</sequence>
<dbReference type="PANTHER" id="PTHR33116:SF86">
    <property type="entry name" value="REVERSE TRANSCRIPTASE DOMAIN-CONTAINING PROTEIN"/>
    <property type="match status" value="1"/>
</dbReference>
<reference evidence="1" key="1">
    <citation type="journal article" date="2023" name="Plant J.">
        <title>Genome sequences and population genomics provide insights into the demographic history, inbreeding, and mutation load of two 'living fossil' tree species of Dipteronia.</title>
        <authorList>
            <person name="Feng Y."/>
            <person name="Comes H.P."/>
            <person name="Chen J."/>
            <person name="Zhu S."/>
            <person name="Lu R."/>
            <person name="Zhang X."/>
            <person name="Li P."/>
            <person name="Qiu J."/>
            <person name="Olsen K.M."/>
            <person name="Qiu Y."/>
        </authorList>
    </citation>
    <scope>NUCLEOTIDE SEQUENCE</scope>
    <source>
        <strain evidence="1">NBL</strain>
    </source>
</reference>